<evidence type="ECO:0000256" key="5">
    <source>
        <dbReference type="ARBA" id="ARBA00022729"/>
    </source>
</evidence>
<dbReference type="GO" id="GO:0008289">
    <property type="term" value="F:lipid binding"/>
    <property type="evidence" value="ECO:0007669"/>
    <property type="project" value="UniProtKB-KW"/>
</dbReference>
<gene>
    <name evidence="9" type="ORF">MSPICULIGERA_LOCUS19263</name>
</gene>
<keyword evidence="7" id="KW-0446">Lipid-binding</keyword>
<dbReference type="Gene3D" id="1.20.120.1100">
    <property type="match status" value="1"/>
</dbReference>
<keyword evidence="4" id="KW-0964">Secreted</keyword>
<name>A0AA36D6R9_9BILA</name>
<dbReference type="AlphaFoldDB" id="A0AA36D6R9"/>
<sequence length="182" mass="20236">MQSSVLLVALLCVGAALASPINSYDDIPDQYKELLPEEVAKILKDLTDADRQALKAIAVRHGEFKNEDEALAALKNESPATWEKVHKLHEMVKEKVNSLNEEAKGFAKEVIAETRKIHNAYLSGNKPSIEELKGKAKDFITKFKALSDDAKKDFEDKFPILTSVVKNEKIQAIAKQFIGTTN</sequence>
<evidence type="ECO:0000256" key="8">
    <source>
        <dbReference type="SAM" id="SignalP"/>
    </source>
</evidence>
<evidence type="ECO:0000313" key="10">
    <source>
        <dbReference type="Proteomes" id="UP001177023"/>
    </source>
</evidence>
<comment type="caution">
    <text evidence="9">The sequence shown here is derived from an EMBL/GenBank/DDBJ whole genome shotgun (WGS) entry which is preliminary data.</text>
</comment>
<evidence type="ECO:0000256" key="1">
    <source>
        <dbReference type="ARBA" id="ARBA00004613"/>
    </source>
</evidence>
<keyword evidence="10" id="KW-1185">Reference proteome</keyword>
<dbReference type="GO" id="GO:0005576">
    <property type="term" value="C:extracellular region"/>
    <property type="evidence" value="ECO:0007669"/>
    <property type="project" value="UniProtKB-SubCell"/>
</dbReference>
<dbReference type="PANTHER" id="PTHR31418:SF7">
    <property type="entry name" value="FATTY-ACID AND RETINOL-BINDING PROTEIN 1"/>
    <property type="match status" value="1"/>
</dbReference>
<evidence type="ECO:0000256" key="3">
    <source>
        <dbReference type="ARBA" id="ARBA00017453"/>
    </source>
</evidence>
<keyword evidence="5 8" id="KW-0732">Signal</keyword>
<evidence type="ECO:0000256" key="6">
    <source>
        <dbReference type="ARBA" id="ARBA00023054"/>
    </source>
</evidence>
<evidence type="ECO:0000256" key="4">
    <source>
        <dbReference type="ARBA" id="ARBA00022525"/>
    </source>
</evidence>
<keyword evidence="6" id="KW-0175">Coiled coil</keyword>
<feature type="chain" id="PRO_5041374675" description="Fatty-acid and retinol-binding protein 1" evidence="8">
    <location>
        <begin position="19"/>
        <end position="182"/>
    </location>
</feature>
<evidence type="ECO:0000313" key="9">
    <source>
        <dbReference type="EMBL" id="CAJ0581095.1"/>
    </source>
</evidence>
<comment type="similarity">
    <text evidence="2">Belongs to the fatty-acid and retinol-binding protein (FARBP) family.</text>
</comment>
<dbReference type="PANTHER" id="PTHR31418">
    <property type="entry name" value="FATTY-ACID AND RETINOL-BINDING PROTEIN 1"/>
    <property type="match status" value="1"/>
</dbReference>
<protein>
    <recommendedName>
        <fullName evidence="3">Fatty-acid and retinol-binding protein 1</fullName>
    </recommendedName>
</protein>
<dbReference type="Pfam" id="PF05823">
    <property type="entry name" value="Gp-FAR-1"/>
    <property type="match status" value="1"/>
</dbReference>
<organism evidence="9 10">
    <name type="scientific">Mesorhabditis spiculigera</name>
    <dbReference type="NCBI Taxonomy" id="96644"/>
    <lineage>
        <taxon>Eukaryota</taxon>
        <taxon>Metazoa</taxon>
        <taxon>Ecdysozoa</taxon>
        <taxon>Nematoda</taxon>
        <taxon>Chromadorea</taxon>
        <taxon>Rhabditida</taxon>
        <taxon>Rhabditina</taxon>
        <taxon>Rhabditomorpha</taxon>
        <taxon>Rhabditoidea</taxon>
        <taxon>Rhabditidae</taxon>
        <taxon>Mesorhabditinae</taxon>
        <taxon>Mesorhabditis</taxon>
    </lineage>
</organism>
<reference evidence="9" key="1">
    <citation type="submission" date="2023-06" db="EMBL/GenBank/DDBJ databases">
        <authorList>
            <person name="Delattre M."/>
        </authorList>
    </citation>
    <scope>NUCLEOTIDE SEQUENCE</scope>
    <source>
        <strain evidence="9">AF72</strain>
    </source>
</reference>
<proteinExistence type="inferred from homology"/>
<feature type="non-terminal residue" evidence="9">
    <location>
        <position position="182"/>
    </location>
</feature>
<feature type="signal peptide" evidence="8">
    <location>
        <begin position="1"/>
        <end position="18"/>
    </location>
</feature>
<comment type="subcellular location">
    <subcellularLocation>
        <location evidence="1">Secreted</location>
    </subcellularLocation>
</comment>
<dbReference type="EMBL" id="CATQJA010002662">
    <property type="protein sequence ID" value="CAJ0581095.1"/>
    <property type="molecule type" value="Genomic_DNA"/>
</dbReference>
<dbReference type="InterPro" id="IPR008632">
    <property type="entry name" value="Gp-FAR-1"/>
</dbReference>
<evidence type="ECO:0000256" key="7">
    <source>
        <dbReference type="ARBA" id="ARBA00023121"/>
    </source>
</evidence>
<dbReference type="Proteomes" id="UP001177023">
    <property type="component" value="Unassembled WGS sequence"/>
</dbReference>
<evidence type="ECO:0000256" key="2">
    <source>
        <dbReference type="ARBA" id="ARBA00006648"/>
    </source>
</evidence>
<accession>A0AA36D6R9</accession>